<evidence type="ECO:0000256" key="3">
    <source>
        <dbReference type="ARBA" id="ARBA00022692"/>
    </source>
</evidence>
<dbReference type="InterPro" id="IPR000276">
    <property type="entry name" value="GPCR_Rhodpsn"/>
</dbReference>
<dbReference type="SUPFAM" id="SSF81321">
    <property type="entry name" value="Family A G protein-coupled receptor-like"/>
    <property type="match status" value="1"/>
</dbReference>
<dbReference type="AlphaFoldDB" id="A0AAE1NGK0"/>
<feature type="transmembrane region" description="Helical" evidence="7">
    <location>
        <begin position="139"/>
        <end position="159"/>
    </location>
</feature>
<evidence type="ECO:0000313" key="10">
    <source>
        <dbReference type="EMBL" id="KAK4288730.1"/>
    </source>
</evidence>
<dbReference type="InterPro" id="IPR017452">
    <property type="entry name" value="GPCR_Rhodpsn_7TM"/>
</dbReference>
<evidence type="ECO:0000256" key="6">
    <source>
        <dbReference type="SAM" id="MobiDB-lite"/>
    </source>
</evidence>
<accession>A0AAE1NGK0</accession>
<dbReference type="GO" id="GO:0008528">
    <property type="term" value="F:G protein-coupled peptide receptor activity"/>
    <property type="evidence" value="ECO:0007669"/>
    <property type="project" value="InterPro"/>
</dbReference>
<keyword evidence="4 7" id="KW-1133">Transmembrane helix</keyword>
<feature type="domain" description="G-protein coupled receptors family 1 profile" evidence="9">
    <location>
        <begin position="151"/>
        <end position="235"/>
    </location>
</feature>
<comment type="subcellular location">
    <subcellularLocation>
        <location evidence="1">Membrane</location>
    </subcellularLocation>
</comment>
<evidence type="ECO:0000256" key="8">
    <source>
        <dbReference type="SAM" id="SignalP"/>
    </source>
</evidence>
<evidence type="ECO:0000256" key="2">
    <source>
        <dbReference type="ARBA" id="ARBA00010663"/>
    </source>
</evidence>
<evidence type="ECO:0000256" key="1">
    <source>
        <dbReference type="ARBA" id="ARBA00004370"/>
    </source>
</evidence>
<dbReference type="InterPro" id="IPR019427">
    <property type="entry name" value="7TM_GPCR_serpentine_rcpt_Srw"/>
</dbReference>
<evidence type="ECO:0000259" key="9">
    <source>
        <dbReference type="PROSITE" id="PS50262"/>
    </source>
</evidence>
<feature type="transmembrane region" description="Helical" evidence="7">
    <location>
        <begin position="171"/>
        <end position="191"/>
    </location>
</feature>
<feature type="chain" id="PRO_5042112712" description="G-protein coupled receptors family 1 profile domain-containing protein" evidence="8">
    <location>
        <begin position="23"/>
        <end position="235"/>
    </location>
</feature>
<keyword evidence="11" id="KW-1185">Reference proteome</keyword>
<proteinExistence type="inferred from homology"/>
<comment type="caution">
    <text evidence="10">The sequence shown here is derived from an EMBL/GenBank/DDBJ whole genome shotgun (WGS) entry which is preliminary data.</text>
</comment>
<evidence type="ECO:0000256" key="5">
    <source>
        <dbReference type="ARBA" id="ARBA00023136"/>
    </source>
</evidence>
<comment type="similarity">
    <text evidence="2">Belongs to the G-protein coupled receptor 1 family.</text>
</comment>
<feature type="signal peptide" evidence="8">
    <location>
        <begin position="1"/>
        <end position="22"/>
    </location>
</feature>
<dbReference type="PROSITE" id="PS50262">
    <property type="entry name" value="G_PROTEIN_RECEP_F1_2"/>
    <property type="match status" value="1"/>
</dbReference>
<dbReference type="Pfam" id="PF10324">
    <property type="entry name" value="7TM_GPCR_Srw"/>
    <property type="match status" value="1"/>
</dbReference>
<reference evidence="10" key="1">
    <citation type="submission" date="2023-11" db="EMBL/GenBank/DDBJ databases">
        <title>Genome assemblies of two species of porcelain crab, Petrolisthes cinctipes and Petrolisthes manimaculis (Anomura: Porcellanidae).</title>
        <authorList>
            <person name="Angst P."/>
        </authorList>
    </citation>
    <scope>NUCLEOTIDE SEQUENCE</scope>
    <source>
        <strain evidence="10">PB745_02</strain>
        <tissue evidence="10">Gill</tissue>
    </source>
</reference>
<dbReference type="PANTHER" id="PTHR46641">
    <property type="entry name" value="FMRFAMIDE RECEPTOR-RELATED"/>
    <property type="match status" value="1"/>
</dbReference>
<dbReference type="EMBL" id="JAWZYT010006163">
    <property type="protein sequence ID" value="KAK4288730.1"/>
    <property type="molecule type" value="Genomic_DNA"/>
</dbReference>
<protein>
    <recommendedName>
        <fullName evidence="9">G-protein coupled receptors family 1 profile domain-containing protein</fullName>
    </recommendedName>
</protein>
<feature type="compositionally biased region" description="Low complexity" evidence="6">
    <location>
        <begin position="68"/>
        <end position="114"/>
    </location>
</feature>
<dbReference type="PRINTS" id="PR00237">
    <property type="entry name" value="GPCRRHODOPSN"/>
</dbReference>
<feature type="compositionally biased region" description="Polar residues" evidence="6">
    <location>
        <begin position="39"/>
        <end position="67"/>
    </location>
</feature>
<dbReference type="PANTHER" id="PTHR46641:SF22">
    <property type="entry name" value="PROCTOLIN RECEPTOR, ISOFORM A"/>
    <property type="match status" value="1"/>
</dbReference>
<evidence type="ECO:0000256" key="7">
    <source>
        <dbReference type="SAM" id="Phobius"/>
    </source>
</evidence>
<feature type="region of interest" description="Disordered" evidence="6">
    <location>
        <begin position="20"/>
        <end position="114"/>
    </location>
</feature>
<dbReference type="Proteomes" id="UP001292094">
    <property type="component" value="Unassembled WGS sequence"/>
</dbReference>
<dbReference type="Gene3D" id="1.20.1070.10">
    <property type="entry name" value="Rhodopsin 7-helix transmembrane proteins"/>
    <property type="match status" value="1"/>
</dbReference>
<keyword evidence="5 7" id="KW-0472">Membrane</keyword>
<gene>
    <name evidence="10" type="ORF">Pmani_038260</name>
</gene>
<evidence type="ECO:0000256" key="4">
    <source>
        <dbReference type="ARBA" id="ARBA00022989"/>
    </source>
</evidence>
<name>A0AAE1NGK0_9EUCA</name>
<evidence type="ECO:0000313" key="11">
    <source>
        <dbReference type="Proteomes" id="UP001292094"/>
    </source>
</evidence>
<keyword evidence="3 7" id="KW-0812">Transmembrane</keyword>
<sequence>MLNLTLAAGSLLAAALTTMATSTPTPTPNPVDPHHGTPTAPTAITTYQPQLFPSQSPSNQSPTYLSYPTTFPTTTTTTTTDNNYNNNDDNNFIPFDNTSTTDTTNNTNNNSNNTIINTTTNNNVYSSFLTISRYVVQRVLVPIVLVVGVVGNTVTIVVLTRRQMRSSTNNYLTALAISDLLYLVFTFTLSLRHHPGMDQPHHWVYWHYFRYALWLTDASSKYSTWQAYCFGVYTY</sequence>
<keyword evidence="8" id="KW-0732">Signal</keyword>
<organism evidence="10 11">
    <name type="scientific">Petrolisthes manimaculis</name>
    <dbReference type="NCBI Taxonomy" id="1843537"/>
    <lineage>
        <taxon>Eukaryota</taxon>
        <taxon>Metazoa</taxon>
        <taxon>Ecdysozoa</taxon>
        <taxon>Arthropoda</taxon>
        <taxon>Crustacea</taxon>
        <taxon>Multicrustacea</taxon>
        <taxon>Malacostraca</taxon>
        <taxon>Eumalacostraca</taxon>
        <taxon>Eucarida</taxon>
        <taxon>Decapoda</taxon>
        <taxon>Pleocyemata</taxon>
        <taxon>Anomura</taxon>
        <taxon>Galatheoidea</taxon>
        <taxon>Porcellanidae</taxon>
        <taxon>Petrolisthes</taxon>
    </lineage>
</organism>
<dbReference type="InterPro" id="IPR052954">
    <property type="entry name" value="GPCR-Ligand_Int"/>
</dbReference>
<dbReference type="GO" id="GO:0016020">
    <property type="term" value="C:membrane"/>
    <property type="evidence" value="ECO:0007669"/>
    <property type="project" value="UniProtKB-SubCell"/>
</dbReference>